<dbReference type="OrthoDB" id="288896at2759"/>
<dbReference type="Proteomes" id="UP000187209">
    <property type="component" value="Unassembled WGS sequence"/>
</dbReference>
<dbReference type="AlphaFoldDB" id="A0A1R2ATN7"/>
<organism evidence="2 3">
    <name type="scientific">Stentor coeruleus</name>
    <dbReference type="NCBI Taxonomy" id="5963"/>
    <lineage>
        <taxon>Eukaryota</taxon>
        <taxon>Sar</taxon>
        <taxon>Alveolata</taxon>
        <taxon>Ciliophora</taxon>
        <taxon>Postciliodesmatophora</taxon>
        <taxon>Heterotrichea</taxon>
        <taxon>Heterotrichida</taxon>
        <taxon>Stentoridae</taxon>
        <taxon>Stentor</taxon>
    </lineage>
</organism>
<dbReference type="GO" id="GO:0016020">
    <property type="term" value="C:membrane"/>
    <property type="evidence" value="ECO:0007669"/>
    <property type="project" value="TreeGrafter"/>
</dbReference>
<feature type="transmembrane region" description="Helical" evidence="1">
    <location>
        <begin position="39"/>
        <end position="62"/>
    </location>
</feature>
<dbReference type="GO" id="GO:0008474">
    <property type="term" value="F:palmitoyl-(protein) hydrolase activity"/>
    <property type="evidence" value="ECO:0007669"/>
    <property type="project" value="TreeGrafter"/>
</dbReference>
<name>A0A1R2ATN7_9CILI</name>
<dbReference type="Pfam" id="PF05677">
    <property type="entry name" value="DUF818"/>
    <property type="match status" value="1"/>
</dbReference>
<gene>
    <name evidence="2" type="ORF">SteCoe_34845</name>
</gene>
<dbReference type="SUPFAM" id="SSF53474">
    <property type="entry name" value="alpha/beta-Hydrolases"/>
    <property type="match status" value="1"/>
</dbReference>
<dbReference type="InterPro" id="IPR029058">
    <property type="entry name" value="AB_hydrolase_fold"/>
</dbReference>
<dbReference type="Gene3D" id="3.40.50.1820">
    <property type="entry name" value="alpha/beta hydrolase"/>
    <property type="match status" value="1"/>
</dbReference>
<sequence>MASLRKIKIAAIVGVSCLLITLLILTILLFYYLSYIITSLGSIVLFIFMLWLLLRLAVKILVFPGSCWFWKRSIEASFCVEMTNQIYYKVRDLRMYLQSIQNQERFSLQANSPILIESLLERLNTVKGYMKISKFQEVLLSNLEDMKKLLQETMIIVNSTHSRNLWDWLQEKLSRPEPSDIVYEDYPDCHQAKKLINLCSELEEILLKSCGPAKLSQKIKRWLFDDTVGNIHYLREDLLKRFNCEQIWVQYEETRIDCLYINNSIDGPVMLFCNPNAGFYEFAFYQSEWFEFYMKNGINLMMWNYPGYGRTKGPPNMQKIFKVGETIISYLRTKKNAKTIGVHGESLGGCIATYLANKCSLNFLFADRTFSSLSLAAYYNFGKIAFCGFRLARGDNTNSVSNYIETRCYKVVSCDSKDTMISDLASLKVGISWSLTSKKFPKTHILTEDNMKNFYKALIRIQVLISKLGNINRENLNLLPSTTYQRLNEDLELFEDERFREGVLKIKALLNSIEAGGTTLLGSIKGKNPEISLVTWVLVLDIWGTAIFTARKSPIQTAAESLKNIIKELEVLKNINGLKSEIIVLISSLETIRLHFDIRLDSSDSRSLCTSQEFRQELEYEKAGYLIPLSCGHGGPFSSQEKFAYEQHLLKARFIS</sequence>
<keyword evidence="3" id="KW-1185">Reference proteome</keyword>
<evidence type="ECO:0000313" key="3">
    <source>
        <dbReference type="Proteomes" id="UP000187209"/>
    </source>
</evidence>
<dbReference type="InterPro" id="IPR008536">
    <property type="entry name" value="DUF818"/>
</dbReference>
<proteinExistence type="predicted"/>
<dbReference type="PANTHER" id="PTHR12277:SF81">
    <property type="entry name" value="PROTEIN ABHD13"/>
    <property type="match status" value="1"/>
</dbReference>
<keyword evidence="1" id="KW-0472">Membrane</keyword>
<keyword evidence="1" id="KW-0812">Transmembrane</keyword>
<evidence type="ECO:0000256" key="1">
    <source>
        <dbReference type="SAM" id="Phobius"/>
    </source>
</evidence>
<reference evidence="2 3" key="1">
    <citation type="submission" date="2016-11" db="EMBL/GenBank/DDBJ databases">
        <title>The macronuclear genome of Stentor coeruleus: a giant cell with tiny introns.</title>
        <authorList>
            <person name="Slabodnick M."/>
            <person name="Ruby J.G."/>
            <person name="Reiff S.B."/>
            <person name="Swart E.C."/>
            <person name="Gosai S."/>
            <person name="Prabakaran S."/>
            <person name="Witkowska E."/>
            <person name="Larue G.E."/>
            <person name="Fisher S."/>
            <person name="Freeman R.M."/>
            <person name="Gunawardena J."/>
            <person name="Chu W."/>
            <person name="Stover N.A."/>
            <person name="Gregory B.D."/>
            <person name="Nowacki M."/>
            <person name="Derisi J."/>
            <person name="Roy S.W."/>
            <person name="Marshall W.F."/>
            <person name="Sood P."/>
        </authorList>
    </citation>
    <scope>NUCLEOTIDE SEQUENCE [LARGE SCALE GENOMIC DNA]</scope>
    <source>
        <strain evidence="2">WM001</strain>
    </source>
</reference>
<accession>A0A1R2ATN7</accession>
<evidence type="ECO:0000313" key="2">
    <source>
        <dbReference type="EMBL" id="OMJ67881.1"/>
    </source>
</evidence>
<feature type="transmembrane region" description="Helical" evidence="1">
    <location>
        <begin position="12"/>
        <end position="33"/>
    </location>
</feature>
<keyword evidence="1" id="KW-1133">Transmembrane helix</keyword>
<evidence type="ECO:0008006" key="4">
    <source>
        <dbReference type="Google" id="ProtNLM"/>
    </source>
</evidence>
<protein>
    <recommendedName>
        <fullName evidence="4">AB hydrolase-1 domain-containing protein</fullName>
    </recommendedName>
</protein>
<comment type="caution">
    <text evidence="2">The sequence shown here is derived from an EMBL/GenBank/DDBJ whole genome shotgun (WGS) entry which is preliminary data.</text>
</comment>
<dbReference type="EMBL" id="MPUH01001421">
    <property type="protein sequence ID" value="OMJ67881.1"/>
    <property type="molecule type" value="Genomic_DNA"/>
</dbReference>
<dbReference type="PANTHER" id="PTHR12277">
    <property type="entry name" value="ALPHA/BETA HYDROLASE DOMAIN-CONTAINING PROTEIN"/>
    <property type="match status" value="1"/>
</dbReference>